<gene>
    <name evidence="11" type="ORF">BCV70DRAFT_198065</name>
</gene>
<keyword evidence="12" id="KW-1185">Reference proteome</keyword>
<dbReference type="InParanoid" id="A0A317XWU7"/>
<dbReference type="Pfam" id="PF04597">
    <property type="entry name" value="Ribophorin_I"/>
    <property type="match status" value="1"/>
</dbReference>
<evidence type="ECO:0000256" key="1">
    <source>
        <dbReference type="ARBA" id="ARBA00002791"/>
    </source>
</evidence>
<dbReference type="InterPro" id="IPR007676">
    <property type="entry name" value="Ribophorin_I"/>
</dbReference>
<dbReference type="GO" id="GO:0008250">
    <property type="term" value="C:oligosaccharyltransferase complex"/>
    <property type="evidence" value="ECO:0007669"/>
    <property type="project" value="UniProtKB-UniRule"/>
</dbReference>
<feature type="signal peptide" evidence="10">
    <location>
        <begin position="1"/>
        <end position="29"/>
    </location>
</feature>
<dbReference type="UniPathway" id="UPA00378"/>
<evidence type="ECO:0000256" key="6">
    <source>
        <dbReference type="ARBA" id="ARBA00022729"/>
    </source>
</evidence>
<dbReference type="PROSITE" id="PS51257">
    <property type="entry name" value="PROKAR_LIPOPROTEIN"/>
    <property type="match status" value="1"/>
</dbReference>
<evidence type="ECO:0000256" key="8">
    <source>
        <dbReference type="ARBA" id="ARBA00022989"/>
    </source>
</evidence>
<accession>A0A317XWU7</accession>
<dbReference type="PANTHER" id="PTHR21049">
    <property type="entry name" value="RIBOPHORIN I"/>
    <property type="match status" value="1"/>
</dbReference>
<keyword evidence="6 10" id="KW-0732">Signal</keyword>
<keyword evidence="9 10" id="KW-0472">Membrane</keyword>
<dbReference type="GO" id="GO:0018279">
    <property type="term" value="P:protein N-linked glycosylation via asparagine"/>
    <property type="evidence" value="ECO:0007669"/>
    <property type="project" value="TreeGrafter"/>
</dbReference>
<dbReference type="AlphaFoldDB" id="A0A317XWU7"/>
<keyword evidence="8 10" id="KW-1133">Transmembrane helix</keyword>
<comment type="subunit">
    <text evidence="10">Component of the oligosaccharyltransferase (OST) complex.</text>
</comment>
<reference evidence="11 12" key="1">
    <citation type="journal article" date="2018" name="Mol. Biol. Evol.">
        <title>Broad Genomic Sampling Reveals a Smut Pathogenic Ancestry of the Fungal Clade Ustilaginomycotina.</title>
        <authorList>
            <person name="Kijpornyongpan T."/>
            <person name="Mondo S.J."/>
            <person name="Barry K."/>
            <person name="Sandor L."/>
            <person name="Lee J."/>
            <person name="Lipzen A."/>
            <person name="Pangilinan J."/>
            <person name="LaButti K."/>
            <person name="Hainaut M."/>
            <person name="Henrissat B."/>
            <person name="Grigoriev I.V."/>
            <person name="Spatafora J.W."/>
            <person name="Aime M.C."/>
        </authorList>
    </citation>
    <scope>NUCLEOTIDE SEQUENCE [LARGE SCALE GENOMIC DNA]</scope>
    <source>
        <strain evidence="11 12">MCA 3645</strain>
    </source>
</reference>
<evidence type="ECO:0000256" key="3">
    <source>
        <dbReference type="ARBA" id="ARBA00004922"/>
    </source>
</evidence>
<evidence type="ECO:0000256" key="10">
    <source>
        <dbReference type="RuleBase" id="RU361143"/>
    </source>
</evidence>
<comment type="subcellular location">
    <subcellularLocation>
        <location evidence="2 10">Endoplasmic reticulum membrane</location>
        <topology evidence="2 10">Single-pass type I membrane protein</topology>
    </subcellularLocation>
</comment>
<keyword evidence="7 10" id="KW-0256">Endoplasmic reticulum</keyword>
<evidence type="ECO:0000256" key="2">
    <source>
        <dbReference type="ARBA" id="ARBA00004115"/>
    </source>
</evidence>
<dbReference type="STRING" id="1882483.A0A317XWU7"/>
<protein>
    <recommendedName>
        <fullName evidence="10">Dolichyl-diphosphooligosaccharide--protein glycosyltransferase subunit 1</fullName>
    </recommendedName>
</protein>
<comment type="function">
    <text evidence="1 10">Subunit of the oligosaccharyl transferase (OST) complex that catalyzes the initial transfer of a defined glycan (Glc(3)Man(9)GlcNAc(2) in eukaryotes) from the lipid carrier dolichol-pyrophosphate to an asparagine residue within an Asn-X-Ser/Thr consensus motif in nascent polypeptide chains, the first step in protein N-glycosylation. N-glycosylation occurs cotranslationally and the complex associates with the Sec61 complex at the channel-forming translocon complex that mediates protein translocation across the endoplasmic reticulum (ER). All subunits are required for a maximal enzyme activity.</text>
</comment>
<evidence type="ECO:0000313" key="12">
    <source>
        <dbReference type="Proteomes" id="UP000246740"/>
    </source>
</evidence>
<dbReference type="EMBL" id="KZ819189">
    <property type="protein sequence ID" value="PWZ01771.1"/>
    <property type="molecule type" value="Genomic_DNA"/>
</dbReference>
<comment type="similarity">
    <text evidence="4 10">Belongs to the OST1 family.</text>
</comment>
<name>A0A317XWU7_9BASI</name>
<sequence>MLVSPPRSGSLAGTLVLVLLLSCALAVSAVVLPASHDWTNLNYVKQLELTGSTSHSTVIVSVKPEAKLDSSLSALPYYFLVPANEVRTISWSRLTVKIAPDSPLASSPQYKVGLRPVLELLDLGSLDSDLDTHVFRTDVPSHVLGAEGITLTLELALNHATQPLPAEVKQTDPQLLLWHGDASIRSPYPTVAGSVKVKAPSPKIASYQPVDLATKSGSIVTYGPFSDLKPFDPATGIQQGSLHFQSDLPQASIVSLHRTAEISHWGDALSIEDRVLIRNTGPRLKGHFSRIEHQMAAFYKRGSANALSTFNMLLPSGARDPYFIDQIGNVSTSRFRPSGADPALLSNLQAAPQPQRLSLLELQPRFPLLGGWNYTFSVGFNVPLSSGGWGRKIPGLANEYVVAVPLFTAMKDVAVDSVVTSILLPEGSRNVQVELPFPMDDLQHGLTHTYLDTVGRPTITLAKRRCSSEHALHVYVRYTVALRGHLQKVLAVASISLLLFAGAGALRRADTRIR</sequence>
<dbReference type="FunCoup" id="A0A317XWU7">
    <property type="interactions" value="561"/>
</dbReference>
<proteinExistence type="inferred from homology"/>
<dbReference type="Proteomes" id="UP000246740">
    <property type="component" value="Unassembled WGS sequence"/>
</dbReference>
<feature type="chain" id="PRO_5016192016" description="Dolichyl-diphosphooligosaccharide--protein glycosyltransferase subunit 1" evidence="10">
    <location>
        <begin position="30"/>
        <end position="514"/>
    </location>
</feature>
<evidence type="ECO:0000256" key="9">
    <source>
        <dbReference type="ARBA" id="ARBA00023136"/>
    </source>
</evidence>
<comment type="pathway">
    <text evidence="3 10">Protein modification; protein glycosylation.</text>
</comment>
<evidence type="ECO:0000256" key="5">
    <source>
        <dbReference type="ARBA" id="ARBA00022692"/>
    </source>
</evidence>
<dbReference type="PANTHER" id="PTHR21049:SF0">
    <property type="entry name" value="DOLICHYL-DIPHOSPHOOLIGOSACCHARIDE--PROTEIN GLYCOSYLTRANSFERASE SUBUNIT 1"/>
    <property type="match status" value="1"/>
</dbReference>
<evidence type="ECO:0000256" key="4">
    <source>
        <dbReference type="ARBA" id="ARBA00008905"/>
    </source>
</evidence>
<evidence type="ECO:0000256" key="7">
    <source>
        <dbReference type="ARBA" id="ARBA00022824"/>
    </source>
</evidence>
<keyword evidence="5 10" id="KW-0812">Transmembrane</keyword>
<feature type="transmembrane region" description="Helical" evidence="10">
    <location>
        <begin position="489"/>
        <end position="506"/>
    </location>
</feature>
<dbReference type="OrthoDB" id="310030at2759"/>
<organism evidence="11 12">
    <name type="scientific">Testicularia cyperi</name>
    <dbReference type="NCBI Taxonomy" id="1882483"/>
    <lineage>
        <taxon>Eukaryota</taxon>
        <taxon>Fungi</taxon>
        <taxon>Dikarya</taxon>
        <taxon>Basidiomycota</taxon>
        <taxon>Ustilaginomycotina</taxon>
        <taxon>Ustilaginomycetes</taxon>
        <taxon>Ustilaginales</taxon>
        <taxon>Anthracoideaceae</taxon>
        <taxon>Testicularia</taxon>
    </lineage>
</organism>
<evidence type="ECO:0000313" key="11">
    <source>
        <dbReference type="EMBL" id="PWZ01771.1"/>
    </source>
</evidence>